<name>A0A4R2RQ48_9RHOB</name>
<dbReference type="AlphaFoldDB" id="A0A4R2RQ48"/>
<dbReference type="Proteomes" id="UP000295050">
    <property type="component" value="Unassembled WGS sequence"/>
</dbReference>
<sequence length="64" mass="6941">MNIGKTIPYARPWHDASDSIAATLRFPDLAHIGYTTVDAFAKALVDPTIGVITGQERFARVAVL</sequence>
<evidence type="ECO:0000313" key="2">
    <source>
        <dbReference type="Proteomes" id="UP000295050"/>
    </source>
</evidence>
<proteinExistence type="predicted"/>
<keyword evidence="2" id="KW-1185">Reference proteome</keyword>
<dbReference type="RefSeq" id="WP_165910151.1">
    <property type="nucleotide sequence ID" value="NZ_SLXU01000005.1"/>
</dbReference>
<gene>
    <name evidence="1" type="ORF">EV663_10533</name>
</gene>
<organism evidence="1 2">
    <name type="scientific">Rhodovulum bhavnagarense</name>
    <dbReference type="NCBI Taxonomy" id="992286"/>
    <lineage>
        <taxon>Bacteria</taxon>
        <taxon>Pseudomonadati</taxon>
        <taxon>Pseudomonadota</taxon>
        <taxon>Alphaproteobacteria</taxon>
        <taxon>Rhodobacterales</taxon>
        <taxon>Paracoccaceae</taxon>
        <taxon>Rhodovulum</taxon>
    </lineage>
</organism>
<accession>A0A4R2RQ48</accession>
<dbReference type="EMBL" id="SLXU01000005">
    <property type="protein sequence ID" value="TCP61315.1"/>
    <property type="molecule type" value="Genomic_DNA"/>
</dbReference>
<comment type="caution">
    <text evidence="1">The sequence shown here is derived from an EMBL/GenBank/DDBJ whole genome shotgun (WGS) entry which is preliminary data.</text>
</comment>
<protein>
    <submittedName>
        <fullName evidence="1">Uncharacterized protein</fullName>
    </submittedName>
</protein>
<reference evidence="1 2" key="1">
    <citation type="submission" date="2019-03" db="EMBL/GenBank/DDBJ databases">
        <title>Genomic Encyclopedia of Type Strains, Phase IV (KMG-IV): sequencing the most valuable type-strain genomes for metagenomic binning, comparative biology and taxonomic classification.</title>
        <authorList>
            <person name="Goeker M."/>
        </authorList>
    </citation>
    <scope>NUCLEOTIDE SEQUENCE [LARGE SCALE GENOMIC DNA]</scope>
    <source>
        <strain evidence="1 2">DSM 24766</strain>
    </source>
</reference>
<evidence type="ECO:0000313" key="1">
    <source>
        <dbReference type="EMBL" id="TCP61315.1"/>
    </source>
</evidence>